<dbReference type="Proteomes" id="UP000272706">
    <property type="component" value="Unassembled WGS sequence"/>
</dbReference>
<gene>
    <name evidence="2" type="ORF">D3227_25270</name>
</gene>
<keyword evidence="1" id="KW-0472">Membrane</keyword>
<name>A0A3A5KL75_9HYPH</name>
<keyword evidence="1" id="KW-1133">Transmembrane helix</keyword>
<proteinExistence type="predicted"/>
<feature type="transmembrane region" description="Helical" evidence="1">
    <location>
        <begin position="48"/>
        <end position="69"/>
    </location>
</feature>
<accession>A0A3A5KL75</accession>
<keyword evidence="1" id="KW-0812">Transmembrane</keyword>
<evidence type="ECO:0000313" key="2">
    <source>
        <dbReference type="EMBL" id="RJT33328.1"/>
    </source>
</evidence>
<dbReference type="OrthoDB" id="8097161at2"/>
<evidence type="ECO:0000256" key="1">
    <source>
        <dbReference type="SAM" id="Phobius"/>
    </source>
</evidence>
<dbReference type="RefSeq" id="WP_120016993.1">
    <property type="nucleotide sequence ID" value="NZ_QZWZ01000023.1"/>
</dbReference>
<reference evidence="2 3" key="1">
    <citation type="submission" date="2018-09" db="EMBL/GenBank/DDBJ databases">
        <title>Mesorhizobium carmichaelinearum sp. nov. isolated from Carmichaelinea spp. root nodules in New Zealand.</title>
        <authorList>
            <person name="De Meyer S.E."/>
        </authorList>
    </citation>
    <scope>NUCLEOTIDE SEQUENCE [LARGE SCALE GENOMIC DNA]</scope>
    <source>
        <strain evidence="2 3">ICMP19557</strain>
    </source>
</reference>
<sequence>MREPTLLPVFGRLGVKPPVTVAATPARSRSMKNVAASMREGLSSHGGLVLKLGVVLWTVVVLAAVFFIVQA</sequence>
<comment type="caution">
    <text evidence="2">The sequence shown here is derived from an EMBL/GenBank/DDBJ whole genome shotgun (WGS) entry which is preliminary data.</text>
</comment>
<evidence type="ECO:0000313" key="3">
    <source>
        <dbReference type="Proteomes" id="UP000272706"/>
    </source>
</evidence>
<dbReference type="AlphaFoldDB" id="A0A3A5KL75"/>
<protein>
    <submittedName>
        <fullName evidence="2">Uncharacterized protein</fullName>
    </submittedName>
</protein>
<organism evidence="2 3">
    <name type="scientific">Mesorhizobium waimense</name>
    <dbReference type="NCBI Taxonomy" id="1300307"/>
    <lineage>
        <taxon>Bacteria</taxon>
        <taxon>Pseudomonadati</taxon>
        <taxon>Pseudomonadota</taxon>
        <taxon>Alphaproteobacteria</taxon>
        <taxon>Hyphomicrobiales</taxon>
        <taxon>Phyllobacteriaceae</taxon>
        <taxon>Mesorhizobium</taxon>
    </lineage>
</organism>
<dbReference type="EMBL" id="QZWZ01000023">
    <property type="protein sequence ID" value="RJT33328.1"/>
    <property type="molecule type" value="Genomic_DNA"/>
</dbReference>
<keyword evidence="3" id="KW-1185">Reference proteome</keyword>